<feature type="transmembrane region" description="Helical" evidence="2">
    <location>
        <begin position="407"/>
        <end position="429"/>
    </location>
</feature>
<dbReference type="InterPro" id="IPR002656">
    <property type="entry name" value="Acyl_transf_3_dom"/>
</dbReference>
<dbReference type="Pfam" id="PF01757">
    <property type="entry name" value="Acyl_transf_3"/>
    <property type="match status" value="1"/>
</dbReference>
<feature type="transmembrane region" description="Helical" evidence="2">
    <location>
        <begin position="481"/>
        <end position="505"/>
    </location>
</feature>
<feature type="transmembrane region" description="Helical" evidence="2">
    <location>
        <begin position="436"/>
        <end position="454"/>
    </location>
</feature>
<dbReference type="EnsemblMetazoa" id="AALFPA23_005193.R6566">
    <property type="protein sequence ID" value="AALFPA23_005193.P6566"/>
    <property type="gene ID" value="AALFPA23_005193"/>
</dbReference>
<dbReference type="PANTHER" id="PTHR11161:SF22">
    <property type="entry name" value="ACYLTRANSFERASE 3 DOMAIN-CONTAINING PROTEIN-RELATED"/>
    <property type="match status" value="1"/>
</dbReference>
<evidence type="ECO:0000256" key="2">
    <source>
        <dbReference type="SAM" id="Phobius"/>
    </source>
</evidence>
<accession>A0ABM1Y2Z4</accession>
<keyword evidence="2" id="KW-1133">Transmembrane helix</keyword>
<keyword evidence="2" id="KW-0472">Membrane</keyword>
<protein>
    <recommendedName>
        <fullName evidence="4">Acyltransferase 3 domain-containing protein</fullName>
    </recommendedName>
</protein>
<proteinExistence type="predicted"/>
<evidence type="ECO:0000259" key="4">
    <source>
        <dbReference type="Pfam" id="PF01757"/>
    </source>
</evidence>
<dbReference type="RefSeq" id="XP_029732445.1">
    <property type="nucleotide sequence ID" value="XM_029876585.2"/>
</dbReference>
<feature type="transmembrane region" description="Helical" evidence="2">
    <location>
        <begin position="560"/>
        <end position="581"/>
    </location>
</feature>
<name>A0ABM1Y2Z4_AEDAL</name>
<dbReference type="InterPro" id="IPR052728">
    <property type="entry name" value="O2_lipid_transport_reg"/>
</dbReference>
<sequence length="697" mass="81027">MYQFCYILLAVVLLSAYTHGDFIDLPQYHRMPRLSEADDYDQCMEEAPPGQIVAYCMARVVIKPDNSSELWNLIEDFSKNWKRHYNHALLDRGVCMEDCKRLVQRLPNATRSALRVEKFAIDFPYIFDLTVYQDGERDRARYGELLDICVNYKLNQSYGLRAYTEIEVCNKNVEPLEVDLLDFSFFLILAGIIFLAILSSWYDKTIKFKQDVGHYKQDPDSSRKMLFVSFSILRNWYRLTSRSQDVLNKDLRFFQAIRYLTMNLVILGHAALIYSIAPSQNTMRIEMMFHQLGTMILTGGPQIVQTFFAMSGFLLAVQMIKYAENRSRSPGVLFLLKAIVYRYIRLTPVYAFVVLLHATWLSKLQDGPIWKLGTDTERAFCRRNWWTNLLYVNNYIHADQPCVQQGWYLGCDFQLFILGSLLMIVVIKFRKLSSPILMIAALAAYLVPAYFIYYEKLEGIFLVTLQGQRFTLWFDEFYQRAYIPLHVNLGNYLAGIIAGMIYLRLKQSNTDPVQKRWFRILWYFVFPAVFGTLLVNYIFYEYDFAKPSLWMAAFYPIAKYSWGIYAGVFMMGQIYGISPILKRIFNHRIFEPLGRLTYSAYLGHVFVMRVTVLNLRSPLHFNYIGTFSLIFASVMFSYLMALILCLLLEFPVSALQKLVFGGMRGHPKQSNDVETSNEATKNGPRIVNSGVSSNVNN</sequence>
<feature type="transmembrane region" description="Helical" evidence="2">
    <location>
        <begin position="259"/>
        <end position="277"/>
    </location>
</feature>
<keyword evidence="3" id="KW-0732">Signal</keyword>
<keyword evidence="6" id="KW-1185">Reference proteome</keyword>
<feature type="compositionally biased region" description="Low complexity" evidence="1">
    <location>
        <begin position="687"/>
        <end position="697"/>
    </location>
</feature>
<feature type="compositionally biased region" description="Polar residues" evidence="1">
    <location>
        <begin position="668"/>
        <end position="680"/>
    </location>
</feature>
<feature type="transmembrane region" description="Helical" evidence="2">
    <location>
        <begin position="343"/>
        <end position="362"/>
    </location>
</feature>
<dbReference type="GeneID" id="109417013"/>
<evidence type="ECO:0000313" key="6">
    <source>
        <dbReference type="Proteomes" id="UP000069940"/>
    </source>
</evidence>
<feature type="region of interest" description="Disordered" evidence="1">
    <location>
        <begin position="665"/>
        <end position="697"/>
    </location>
</feature>
<feature type="domain" description="Acyltransferase 3" evidence="4">
    <location>
        <begin position="253"/>
        <end position="640"/>
    </location>
</feature>
<evidence type="ECO:0000256" key="1">
    <source>
        <dbReference type="SAM" id="MobiDB-lite"/>
    </source>
</evidence>
<feature type="transmembrane region" description="Helical" evidence="2">
    <location>
        <begin position="303"/>
        <end position="323"/>
    </location>
</feature>
<feature type="chain" id="PRO_5047355022" description="Acyltransferase 3 domain-containing protein" evidence="3">
    <location>
        <begin position="21"/>
        <end position="697"/>
    </location>
</feature>
<reference evidence="6" key="1">
    <citation type="journal article" date="2015" name="Proc. Natl. Acad. Sci. U.S.A.">
        <title>Genome sequence of the Asian Tiger mosquito, Aedes albopictus, reveals insights into its biology, genetics, and evolution.</title>
        <authorList>
            <person name="Chen X.G."/>
            <person name="Jiang X."/>
            <person name="Gu J."/>
            <person name="Xu M."/>
            <person name="Wu Y."/>
            <person name="Deng Y."/>
            <person name="Zhang C."/>
            <person name="Bonizzoni M."/>
            <person name="Dermauw W."/>
            <person name="Vontas J."/>
            <person name="Armbruster P."/>
            <person name="Huang X."/>
            <person name="Yang Y."/>
            <person name="Zhang H."/>
            <person name="He W."/>
            <person name="Peng H."/>
            <person name="Liu Y."/>
            <person name="Wu K."/>
            <person name="Chen J."/>
            <person name="Lirakis M."/>
            <person name="Topalis P."/>
            <person name="Van Leeuwen T."/>
            <person name="Hall A.B."/>
            <person name="Jiang X."/>
            <person name="Thorpe C."/>
            <person name="Mueller R.L."/>
            <person name="Sun C."/>
            <person name="Waterhouse R.M."/>
            <person name="Yan G."/>
            <person name="Tu Z.J."/>
            <person name="Fang X."/>
            <person name="James A.A."/>
        </authorList>
    </citation>
    <scope>NUCLEOTIDE SEQUENCE [LARGE SCALE GENOMIC DNA]</scope>
    <source>
        <strain evidence="6">Foshan</strain>
    </source>
</reference>
<feature type="signal peptide" evidence="3">
    <location>
        <begin position="1"/>
        <end position="20"/>
    </location>
</feature>
<dbReference type="PANTHER" id="PTHR11161">
    <property type="entry name" value="O-ACYLTRANSFERASE"/>
    <property type="match status" value="1"/>
</dbReference>
<dbReference type="Proteomes" id="UP000069940">
    <property type="component" value="Unassembled WGS sequence"/>
</dbReference>
<evidence type="ECO:0000256" key="3">
    <source>
        <dbReference type="SAM" id="SignalP"/>
    </source>
</evidence>
<keyword evidence="2" id="KW-0812">Transmembrane</keyword>
<evidence type="ECO:0000313" key="5">
    <source>
        <dbReference type="EnsemblMetazoa" id="AALFPA23_005193.P6566"/>
    </source>
</evidence>
<organism evidence="5 6">
    <name type="scientific">Aedes albopictus</name>
    <name type="common">Asian tiger mosquito</name>
    <name type="synonym">Stegomyia albopicta</name>
    <dbReference type="NCBI Taxonomy" id="7160"/>
    <lineage>
        <taxon>Eukaryota</taxon>
        <taxon>Metazoa</taxon>
        <taxon>Ecdysozoa</taxon>
        <taxon>Arthropoda</taxon>
        <taxon>Hexapoda</taxon>
        <taxon>Insecta</taxon>
        <taxon>Pterygota</taxon>
        <taxon>Neoptera</taxon>
        <taxon>Endopterygota</taxon>
        <taxon>Diptera</taxon>
        <taxon>Nematocera</taxon>
        <taxon>Culicoidea</taxon>
        <taxon>Culicidae</taxon>
        <taxon>Culicinae</taxon>
        <taxon>Aedini</taxon>
        <taxon>Aedes</taxon>
        <taxon>Stegomyia</taxon>
    </lineage>
</organism>
<reference evidence="5" key="2">
    <citation type="submission" date="2025-05" db="UniProtKB">
        <authorList>
            <consortium name="EnsemblMetazoa"/>
        </authorList>
    </citation>
    <scope>IDENTIFICATION</scope>
    <source>
        <strain evidence="5">Foshan</strain>
    </source>
</reference>
<feature type="transmembrane region" description="Helical" evidence="2">
    <location>
        <begin position="517"/>
        <end position="540"/>
    </location>
</feature>
<feature type="transmembrane region" description="Helical" evidence="2">
    <location>
        <begin position="183"/>
        <end position="202"/>
    </location>
</feature>
<feature type="transmembrane region" description="Helical" evidence="2">
    <location>
        <begin position="593"/>
        <end position="612"/>
    </location>
</feature>
<feature type="transmembrane region" description="Helical" evidence="2">
    <location>
        <begin position="624"/>
        <end position="648"/>
    </location>
</feature>